<dbReference type="Proteomes" id="UP000585474">
    <property type="component" value="Unassembled WGS sequence"/>
</dbReference>
<feature type="signal peptide" evidence="8">
    <location>
        <begin position="1"/>
        <end position="21"/>
    </location>
</feature>
<dbReference type="AlphaFoldDB" id="A0A7J0EHJ3"/>
<feature type="chain" id="PRO_5029780633" evidence="8">
    <location>
        <begin position="22"/>
        <end position="344"/>
    </location>
</feature>
<feature type="transmembrane region" description="Helical" evidence="7">
    <location>
        <begin position="250"/>
        <end position="278"/>
    </location>
</feature>
<keyword evidence="6" id="KW-0325">Glycoprotein</keyword>
<dbReference type="InterPro" id="IPR036249">
    <property type="entry name" value="Thioredoxin-like_sf"/>
</dbReference>
<dbReference type="EMBL" id="BJWL01000004">
    <property type="protein sequence ID" value="GFY85840.1"/>
    <property type="molecule type" value="Genomic_DNA"/>
</dbReference>
<reference evidence="9 10" key="1">
    <citation type="submission" date="2019-07" db="EMBL/GenBank/DDBJ databases">
        <title>De Novo Assembly of kiwifruit Actinidia rufa.</title>
        <authorList>
            <person name="Sugita-Konishi S."/>
            <person name="Sato K."/>
            <person name="Mori E."/>
            <person name="Abe Y."/>
            <person name="Kisaki G."/>
            <person name="Hamano K."/>
            <person name="Suezawa K."/>
            <person name="Otani M."/>
            <person name="Fukuda T."/>
            <person name="Manabe T."/>
            <person name="Gomi K."/>
            <person name="Tabuchi M."/>
            <person name="Akimitsu K."/>
            <person name="Kataoka I."/>
        </authorList>
    </citation>
    <scope>NUCLEOTIDE SEQUENCE [LARGE SCALE GENOMIC DNA]</scope>
    <source>
        <strain evidence="10">cv. Fuchu</strain>
    </source>
</reference>
<dbReference type="GO" id="GO:0016020">
    <property type="term" value="C:membrane"/>
    <property type="evidence" value="ECO:0007669"/>
    <property type="project" value="UniProtKB-SubCell"/>
</dbReference>
<evidence type="ECO:0000256" key="7">
    <source>
        <dbReference type="SAM" id="Phobius"/>
    </source>
</evidence>
<dbReference type="SUPFAM" id="SSF52833">
    <property type="entry name" value="Thioredoxin-like"/>
    <property type="match status" value="1"/>
</dbReference>
<dbReference type="InterPro" id="IPR044606">
    <property type="entry name" value="APRL4/6"/>
</dbReference>
<gene>
    <name evidence="9" type="ORF">Acr_04g0005780</name>
</gene>
<evidence type="ECO:0000256" key="8">
    <source>
        <dbReference type="SAM" id="SignalP"/>
    </source>
</evidence>
<dbReference type="PANTHER" id="PTHR46854:SF1">
    <property type="entry name" value="5'-ADENYLYLSULFATE REDUCTASE-LIKE 4-RELATED"/>
    <property type="match status" value="1"/>
</dbReference>
<keyword evidence="2 7" id="KW-0812">Transmembrane</keyword>
<evidence type="ECO:0000256" key="6">
    <source>
        <dbReference type="ARBA" id="ARBA00023180"/>
    </source>
</evidence>
<keyword evidence="5 7" id="KW-0472">Membrane</keyword>
<evidence type="ECO:0000313" key="9">
    <source>
        <dbReference type="EMBL" id="GFY85840.1"/>
    </source>
</evidence>
<dbReference type="Gene3D" id="3.40.30.10">
    <property type="entry name" value="Glutaredoxin"/>
    <property type="match status" value="1"/>
</dbReference>
<organism evidence="9 10">
    <name type="scientific">Actinidia rufa</name>
    <dbReference type="NCBI Taxonomy" id="165716"/>
    <lineage>
        <taxon>Eukaryota</taxon>
        <taxon>Viridiplantae</taxon>
        <taxon>Streptophyta</taxon>
        <taxon>Embryophyta</taxon>
        <taxon>Tracheophyta</taxon>
        <taxon>Spermatophyta</taxon>
        <taxon>Magnoliopsida</taxon>
        <taxon>eudicotyledons</taxon>
        <taxon>Gunneridae</taxon>
        <taxon>Pentapetalae</taxon>
        <taxon>asterids</taxon>
        <taxon>Ericales</taxon>
        <taxon>Actinidiaceae</taxon>
        <taxon>Actinidia</taxon>
    </lineage>
</organism>
<comment type="caution">
    <text evidence="9">The sequence shown here is derived from an EMBL/GenBank/DDBJ whole genome shotgun (WGS) entry which is preliminary data.</text>
</comment>
<evidence type="ECO:0000313" key="10">
    <source>
        <dbReference type="Proteomes" id="UP000585474"/>
    </source>
</evidence>
<evidence type="ECO:0000256" key="4">
    <source>
        <dbReference type="ARBA" id="ARBA00022989"/>
    </source>
</evidence>
<evidence type="ECO:0000256" key="5">
    <source>
        <dbReference type="ARBA" id="ARBA00023136"/>
    </source>
</evidence>
<dbReference type="PANTHER" id="PTHR46854">
    <property type="entry name" value="5'-ADENYLYLSULFATE REDUCTASE-LIKE 4-RELATED"/>
    <property type="match status" value="1"/>
</dbReference>
<protein>
    <submittedName>
        <fullName evidence="9">APR-like 4</fullName>
    </submittedName>
</protein>
<evidence type="ECO:0000256" key="2">
    <source>
        <dbReference type="ARBA" id="ARBA00022692"/>
    </source>
</evidence>
<sequence>MAVRWLVLLVVVMVLGGLTCAEPVRVPSSSACPANSLMDSVFRFQDLSCPSSGDPSIHSVAAVAVTEVDGVSLQRALVLVHSNSHNHIALLFYASWCSFSGSFRPTFSILSTMYPSIPHFAIEESVIKPRFGTTYILLCRFCFFVYCVVTRGTNNGSIFISTLAKFRVRGFPTLLLLNSTMHVRYHGSRSLGSLAAFYNDVTGLMTAPLDGKSLEGIQHSSDHEEKSSKLESYPFSWARSPENLIRQETYLALATAFVFLRLLYFIFSTLSVCSQWAYIQNTRLRSLWEHPLSYFNRAAQLFNSSKEPCRRSNLQDGALSAKARASKSLASVSFGDASTSRVGL</sequence>
<comment type="subcellular location">
    <subcellularLocation>
        <location evidence="1">Membrane</location>
        <topology evidence="1">Single-pass membrane protein</topology>
    </subcellularLocation>
</comment>
<name>A0A7J0EHJ3_9ERIC</name>
<evidence type="ECO:0000256" key="1">
    <source>
        <dbReference type="ARBA" id="ARBA00004167"/>
    </source>
</evidence>
<keyword evidence="4 7" id="KW-1133">Transmembrane helix</keyword>
<dbReference type="OrthoDB" id="74910at2759"/>
<evidence type="ECO:0000256" key="3">
    <source>
        <dbReference type="ARBA" id="ARBA00022729"/>
    </source>
</evidence>
<keyword evidence="3 8" id="KW-0732">Signal</keyword>
<keyword evidence="10" id="KW-1185">Reference proteome</keyword>
<accession>A0A7J0EHJ3</accession>
<proteinExistence type="predicted"/>